<sequence length="88" mass="9005">MASVVDVHGDLAVQWYNVSTGASGGYRVPEDFGSAIGNRDERVVDTGAGNVVVTVARVLTALPGQPSIVPGLSIAAPVALSIYVNEIP</sequence>
<keyword evidence="2" id="KW-1185">Reference proteome</keyword>
<dbReference type="Proteomes" id="UP000183263">
    <property type="component" value="Unassembled WGS sequence"/>
</dbReference>
<protein>
    <submittedName>
        <fullName evidence="1">Uncharacterized protein</fullName>
    </submittedName>
</protein>
<organism evidence="1 2">
    <name type="scientific">Rhodococcus triatomae</name>
    <dbReference type="NCBI Taxonomy" id="300028"/>
    <lineage>
        <taxon>Bacteria</taxon>
        <taxon>Bacillati</taxon>
        <taxon>Actinomycetota</taxon>
        <taxon>Actinomycetes</taxon>
        <taxon>Mycobacteriales</taxon>
        <taxon>Nocardiaceae</taxon>
        <taxon>Rhodococcus</taxon>
    </lineage>
</organism>
<dbReference type="EMBL" id="FNDN01000001">
    <property type="protein sequence ID" value="SDH15237.1"/>
    <property type="molecule type" value="Genomic_DNA"/>
</dbReference>
<name>A0A1G8A316_9NOCA</name>
<gene>
    <name evidence="1" type="ORF">SAMN05444695_101304</name>
</gene>
<evidence type="ECO:0000313" key="2">
    <source>
        <dbReference type="Proteomes" id="UP000183263"/>
    </source>
</evidence>
<reference evidence="1 2" key="1">
    <citation type="submission" date="2016-10" db="EMBL/GenBank/DDBJ databases">
        <authorList>
            <person name="de Groot N.N."/>
        </authorList>
    </citation>
    <scope>NUCLEOTIDE SEQUENCE [LARGE SCALE GENOMIC DNA]</scope>
    <source>
        <strain evidence="1 2">DSM 44892</strain>
    </source>
</reference>
<proteinExistence type="predicted"/>
<dbReference type="AlphaFoldDB" id="A0A1G8A316"/>
<accession>A0A1G8A316</accession>
<evidence type="ECO:0000313" key="1">
    <source>
        <dbReference type="EMBL" id="SDH15237.1"/>
    </source>
</evidence>
<dbReference type="RefSeq" id="WP_072737997.1">
    <property type="nucleotide sequence ID" value="NZ_CP048813.1"/>
</dbReference>